<evidence type="ECO:0000313" key="7">
    <source>
        <dbReference type="EMBL" id="QHU27812.1"/>
    </source>
</evidence>
<sequence>MNIRGAYSYTVSFPTYKRNLAVISNADIKYLSDYDKYQLIKLFNSVPLLLFKNQKINPVEYYEFCKLFDDKHTNDTIHPFEYSKVDIVPQIALRGNCYIKDLHGVKDVRLKYSEPFKNSLVWHQDIVGQGTYLPPVVSSMYMIKTPTRGGNTLFASLEDAYDSIDSNIKDKIYDLKVIYSNTNTGMMNTYFDYTGYNRVKNNDMNFEKEETIITKEPLVVYSNYNRNRKALMLSPFRFTKFDKMSCGDSFDLYREIMSKNVVNKDNIIDIKWENNDLLIFNNRKLIHSSSPTLEYKDMDRLYYSCFVGTRAPIFPC</sequence>
<evidence type="ECO:0000256" key="3">
    <source>
        <dbReference type="ARBA" id="ARBA00022964"/>
    </source>
</evidence>
<keyword evidence="3" id="KW-0223">Dioxygenase</keyword>
<dbReference type="InterPro" id="IPR003819">
    <property type="entry name" value="TauD/TfdA-like"/>
</dbReference>
<comment type="similarity">
    <text evidence="1">Belongs to the TfdA dioxygenase family.</text>
</comment>
<evidence type="ECO:0000256" key="5">
    <source>
        <dbReference type="ARBA" id="ARBA00023004"/>
    </source>
</evidence>
<protein>
    <recommendedName>
        <fullName evidence="6">TauD/TfdA-like domain-containing protein</fullName>
    </recommendedName>
</protein>
<evidence type="ECO:0000256" key="2">
    <source>
        <dbReference type="ARBA" id="ARBA00022723"/>
    </source>
</evidence>
<dbReference type="Gene3D" id="3.60.130.10">
    <property type="entry name" value="Clavaminate synthase-like"/>
    <property type="match status" value="1"/>
</dbReference>
<organism evidence="7">
    <name type="scientific">viral metagenome</name>
    <dbReference type="NCBI Taxonomy" id="1070528"/>
    <lineage>
        <taxon>unclassified sequences</taxon>
        <taxon>metagenomes</taxon>
        <taxon>organismal metagenomes</taxon>
    </lineage>
</organism>
<evidence type="ECO:0000256" key="4">
    <source>
        <dbReference type="ARBA" id="ARBA00023002"/>
    </source>
</evidence>
<feature type="domain" description="TauD/TfdA-like" evidence="6">
    <location>
        <begin position="25"/>
        <end position="291"/>
    </location>
</feature>
<accession>A0A6C0LF32</accession>
<dbReference type="EMBL" id="MN740463">
    <property type="protein sequence ID" value="QHU27812.1"/>
    <property type="molecule type" value="Genomic_DNA"/>
</dbReference>
<dbReference type="Pfam" id="PF02668">
    <property type="entry name" value="TauD"/>
    <property type="match status" value="1"/>
</dbReference>
<dbReference type="InterPro" id="IPR051323">
    <property type="entry name" value="AtsK-like"/>
</dbReference>
<keyword evidence="4" id="KW-0560">Oxidoreductase</keyword>
<evidence type="ECO:0000259" key="6">
    <source>
        <dbReference type="Pfam" id="PF02668"/>
    </source>
</evidence>
<dbReference type="AlphaFoldDB" id="A0A6C0LF32"/>
<proteinExistence type="inferred from homology"/>
<evidence type="ECO:0000256" key="1">
    <source>
        <dbReference type="ARBA" id="ARBA00005896"/>
    </source>
</evidence>
<dbReference type="PANTHER" id="PTHR30468">
    <property type="entry name" value="ALPHA-KETOGLUTARATE-DEPENDENT SULFONATE DIOXYGENASE"/>
    <property type="match status" value="1"/>
</dbReference>
<keyword evidence="5" id="KW-0408">Iron</keyword>
<name>A0A6C0LF32_9ZZZZ</name>
<dbReference type="GO" id="GO:0046872">
    <property type="term" value="F:metal ion binding"/>
    <property type="evidence" value="ECO:0007669"/>
    <property type="project" value="UniProtKB-KW"/>
</dbReference>
<keyword evidence="2" id="KW-0479">Metal-binding</keyword>
<reference evidence="7" key="1">
    <citation type="journal article" date="2020" name="Nature">
        <title>Giant virus diversity and host interactions through global metagenomics.</title>
        <authorList>
            <person name="Schulz F."/>
            <person name="Roux S."/>
            <person name="Paez-Espino D."/>
            <person name="Jungbluth S."/>
            <person name="Walsh D.A."/>
            <person name="Denef V.J."/>
            <person name="McMahon K.D."/>
            <person name="Konstantinidis K.T."/>
            <person name="Eloe-Fadrosh E.A."/>
            <person name="Kyrpides N.C."/>
            <person name="Woyke T."/>
        </authorList>
    </citation>
    <scope>NUCLEOTIDE SEQUENCE</scope>
    <source>
        <strain evidence="7">GVMAG-M-3300027769-26</strain>
    </source>
</reference>
<dbReference type="InterPro" id="IPR042098">
    <property type="entry name" value="TauD-like_sf"/>
</dbReference>
<dbReference type="GO" id="GO:0006790">
    <property type="term" value="P:sulfur compound metabolic process"/>
    <property type="evidence" value="ECO:0007669"/>
    <property type="project" value="TreeGrafter"/>
</dbReference>
<dbReference type="GO" id="GO:0000908">
    <property type="term" value="F:taurine dioxygenase activity"/>
    <property type="evidence" value="ECO:0007669"/>
    <property type="project" value="TreeGrafter"/>
</dbReference>
<dbReference type="PANTHER" id="PTHR30468:SF1">
    <property type="entry name" value="ALPHA-KETOGLUTARATE-DEPENDENT SULFONATE DIOXYGENASE"/>
    <property type="match status" value="1"/>
</dbReference>
<dbReference type="GO" id="GO:0005737">
    <property type="term" value="C:cytoplasm"/>
    <property type="evidence" value="ECO:0007669"/>
    <property type="project" value="TreeGrafter"/>
</dbReference>
<dbReference type="SUPFAM" id="SSF51197">
    <property type="entry name" value="Clavaminate synthase-like"/>
    <property type="match status" value="1"/>
</dbReference>